<evidence type="ECO:0000313" key="2">
    <source>
        <dbReference type="Proteomes" id="UP000246715"/>
    </source>
</evidence>
<gene>
    <name evidence="1" type="primary">m035R</name>
    <name evidence="1" type="ORF">MT325_m035R</name>
</gene>
<accession>A7ITB5</accession>
<proteinExistence type="predicted"/>
<dbReference type="Proteomes" id="UP000246715">
    <property type="component" value="Segment"/>
</dbReference>
<evidence type="ECO:0000313" key="1">
    <source>
        <dbReference type="EMBL" id="ABT13589.1"/>
    </source>
</evidence>
<organism evidence="1 2">
    <name type="scientific">Paramecium bursaria Chlorella virus MT325</name>
    <name type="common">PBCV-MT325</name>
    <dbReference type="NCBI Taxonomy" id="346932"/>
    <lineage>
        <taxon>Viruses</taxon>
        <taxon>Varidnaviria</taxon>
        <taxon>Bamfordvirae</taxon>
        <taxon>Nucleocytoviricota</taxon>
        <taxon>Megaviricetes</taxon>
        <taxon>Algavirales</taxon>
        <taxon>Phycodnaviridae</taxon>
        <taxon>Chlorovirus</taxon>
        <taxon>Chlorovirus conductrix</taxon>
        <taxon>Paramecium bursaria Chlorella virus A1</taxon>
    </lineage>
</organism>
<name>A7ITB5_PBCVM</name>
<sequence>MNPRTNCASHVKCGGRRHWKNHTSRLLCNATSNGFFVQLYVGVINGTLLCFPPILEVGVIGDNRVLAILGIL</sequence>
<dbReference type="EMBL" id="DQ491001">
    <property type="protein sequence ID" value="ABT13589.1"/>
    <property type="molecule type" value="Genomic_DNA"/>
</dbReference>
<organismHost>
    <name type="scientific">Paramecium bursaria</name>
    <dbReference type="NCBI Taxonomy" id="74790"/>
</organismHost>
<protein>
    <submittedName>
        <fullName evidence="1">Uncharacterized protein m035R</fullName>
    </submittedName>
</protein>
<reference evidence="1 2" key="1">
    <citation type="journal article" date="2007" name="Virology">
        <title>Sequence and annotation of the 314-kb MT325 and the 321-kb FR483 viruses that infect Chlorella Pbi.</title>
        <authorList>
            <person name="Fitzgerald L.A."/>
            <person name="Graves M.V."/>
            <person name="Li X."/>
            <person name="Feldblyum T."/>
            <person name="Hartigan J."/>
            <person name="Van Etten J.L."/>
        </authorList>
    </citation>
    <scope>NUCLEOTIDE SEQUENCE [LARGE SCALE GENOMIC DNA]</scope>
    <source>
        <strain evidence="1 2">MT325</strain>
    </source>
</reference>